<proteinExistence type="predicted"/>
<keyword evidence="2" id="KW-1185">Reference proteome</keyword>
<protein>
    <submittedName>
        <fullName evidence="1">Uncharacterized protein</fullName>
    </submittedName>
</protein>
<reference evidence="1" key="1">
    <citation type="journal article" date="2019" name="PLoS Negl. Trop. Dis.">
        <title>Revisiting the worldwide diversity of Leptospira species in the environment.</title>
        <authorList>
            <person name="Vincent A.T."/>
            <person name="Schiettekatte O."/>
            <person name="Bourhy P."/>
            <person name="Veyrier F.J."/>
            <person name="Picardeau M."/>
        </authorList>
    </citation>
    <scope>NUCLEOTIDE SEQUENCE [LARGE SCALE GENOMIC DNA]</scope>
    <source>
        <strain evidence="1">201800287</strain>
    </source>
</reference>
<dbReference type="OrthoDB" id="316623at2"/>
<comment type="caution">
    <text evidence="1">The sequence shown here is derived from an EMBL/GenBank/DDBJ whole genome shotgun (WGS) entry which is preliminary data.</text>
</comment>
<organism evidence="1 2">
    <name type="scientific">Leptospira noumeaensis</name>
    <dbReference type="NCBI Taxonomy" id="2484964"/>
    <lineage>
        <taxon>Bacteria</taxon>
        <taxon>Pseudomonadati</taxon>
        <taxon>Spirochaetota</taxon>
        <taxon>Spirochaetia</taxon>
        <taxon>Leptospirales</taxon>
        <taxon>Leptospiraceae</taxon>
        <taxon>Leptospira</taxon>
    </lineage>
</organism>
<name>A0A4R9I7H6_9LEPT</name>
<sequence length="495" mass="58773">MSAENQGGGNELDLLTDFKKGYVYFLTGFQSLVGSFLQFLSTGLSETNKREILPFRKNLDQELDKAQKKIKEIIFNLDEKHMFALVRKEYSRYFSRNIDEASRDDYVQFHLIFEMLRYFYIESKEAWVYLREAVLNAKFSEPDFQTNALLNYRILPALERLNQLEIFLKRMSFILQIDNPNYLTEFKPTKPKFRDRIVYRLSSVFDESLYDKPPSLEPEDSGIVYKADEVIQKNEDDSNQKKVWAAQKSKIKEESVPNYIQAYGKYTWNSDQHYFFRYELDKYLAEKSLFKSAISLDLHLGADEQVLRAELIRSMTSTEKKNKSAEDFELEYQNFLKQFFLFCENIILMNMMIPNQVKYVFLFHLGPSHFYMIAKKFLMEVNTGYIHARGTDGKKVIRVIPGEYVKKHIIDYWNEVILPNVGEEKNNLALLKKLTEMIEEKYKEISKLTIQKYDELDEDTKNSKPRDLIFREHMNEWMGAANIIIFKRFVKNKSY</sequence>
<dbReference type="RefSeq" id="WP_135601535.1">
    <property type="nucleotide sequence ID" value="NZ_RQFK01000026.1"/>
</dbReference>
<evidence type="ECO:0000313" key="1">
    <source>
        <dbReference type="EMBL" id="TGK81666.1"/>
    </source>
</evidence>
<evidence type="ECO:0000313" key="2">
    <source>
        <dbReference type="Proteomes" id="UP000298009"/>
    </source>
</evidence>
<dbReference type="AlphaFoldDB" id="A0A4R9I7H6"/>
<gene>
    <name evidence="1" type="ORF">EHQ24_10190</name>
</gene>
<accession>A0A4R9I7H6</accession>
<dbReference type="EMBL" id="RQFK01000026">
    <property type="protein sequence ID" value="TGK81666.1"/>
    <property type="molecule type" value="Genomic_DNA"/>
</dbReference>
<dbReference type="Proteomes" id="UP000298009">
    <property type="component" value="Unassembled WGS sequence"/>
</dbReference>